<organism evidence="1 2">
    <name type="scientific">Glossina palpalis gambiensis</name>
    <dbReference type="NCBI Taxonomy" id="67801"/>
    <lineage>
        <taxon>Eukaryota</taxon>
        <taxon>Metazoa</taxon>
        <taxon>Ecdysozoa</taxon>
        <taxon>Arthropoda</taxon>
        <taxon>Hexapoda</taxon>
        <taxon>Insecta</taxon>
        <taxon>Pterygota</taxon>
        <taxon>Neoptera</taxon>
        <taxon>Endopterygota</taxon>
        <taxon>Diptera</taxon>
        <taxon>Brachycera</taxon>
        <taxon>Muscomorpha</taxon>
        <taxon>Hippoboscoidea</taxon>
        <taxon>Glossinidae</taxon>
        <taxon>Glossina</taxon>
    </lineage>
</organism>
<dbReference type="STRING" id="67801.A0A1B0AN40"/>
<dbReference type="EMBL" id="JXJN01000699">
    <property type="status" value="NOT_ANNOTATED_CDS"/>
    <property type="molecule type" value="Genomic_DNA"/>
</dbReference>
<dbReference type="Proteomes" id="UP000092460">
    <property type="component" value="Unassembled WGS sequence"/>
</dbReference>
<keyword evidence="2" id="KW-1185">Reference proteome</keyword>
<dbReference type="VEuPathDB" id="VectorBase:GPPI002607"/>
<reference evidence="2" key="1">
    <citation type="submission" date="2015-01" db="EMBL/GenBank/DDBJ databases">
        <authorList>
            <person name="Aksoy S."/>
            <person name="Warren W."/>
            <person name="Wilson R.K."/>
        </authorList>
    </citation>
    <scope>NUCLEOTIDE SEQUENCE [LARGE SCALE GENOMIC DNA]</scope>
    <source>
        <strain evidence="2">IAEA</strain>
    </source>
</reference>
<dbReference type="EnsemblMetazoa" id="GPPI002607-RA">
    <property type="protein sequence ID" value="GPPI002607-PA"/>
    <property type="gene ID" value="GPPI002607"/>
</dbReference>
<evidence type="ECO:0000313" key="2">
    <source>
        <dbReference type="Proteomes" id="UP000092460"/>
    </source>
</evidence>
<evidence type="ECO:0000313" key="1">
    <source>
        <dbReference type="EnsemblMetazoa" id="GPPI002607-PA"/>
    </source>
</evidence>
<sequence length="154" mass="17327">MVYLRNTAMDTSYWRILRTITKNGTSISLECSDVESELYDSDGEFLDRQIDPQGCDDNSAIIESSGEEILDEEIDLISAGMKWAMGSIGGFCVGSHFIIEHRRLSGVEQLINVNFAVLKIILHQEDILRLLEIAAELQEKMGEIGIKTKEQQET</sequence>
<accession>A0A1B0AN40</accession>
<dbReference type="EMBL" id="JXJN01000697">
    <property type="status" value="NOT_ANNOTATED_CDS"/>
    <property type="molecule type" value="Genomic_DNA"/>
</dbReference>
<reference evidence="1" key="2">
    <citation type="submission" date="2020-05" db="UniProtKB">
        <authorList>
            <consortium name="EnsemblMetazoa"/>
        </authorList>
    </citation>
    <scope>IDENTIFICATION</scope>
    <source>
        <strain evidence="1">IAEA</strain>
    </source>
</reference>
<name>A0A1B0AN40_9MUSC</name>
<protein>
    <submittedName>
        <fullName evidence="1">Uncharacterized protein</fullName>
    </submittedName>
</protein>
<proteinExistence type="predicted"/>
<dbReference type="AlphaFoldDB" id="A0A1B0AN40"/>
<dbReference type="EMBL" id="JXJN01000698">
    <property type="status" value="NOT_ANNOTATED_CDS"/>
    <property type="molecule type" value="Genomic_DNA"/>
</dbReference>